<proteinExistence type="predicted"/>
<keyword evidence="2" id="KW-0812">Transmembrane</keyword>
<feature type="transmembrane region" description="Helical" evidence="2">
    <location>
        <begin position="61"/>
        <end position="83"/>
    </location>
</feature>
<dbReference type="AlphaFoldDB" id="A0A6C0JBQ6"/>
<evidence type="ECO:0000256" key="2">
    <source>
        <dbReference type="SAM" id="Phobius"/>
    </source>
</evidence>
<keyword evidence="2" id="KW-0472">Membrane</keyword>
<evidence type="ECO:0000313" key="3">
    <source>
        <dbReference type="EMBL" id="QHU02251.1"/>
    </source>
</evidence>
<keyword evidence="2" id="KW-1133">Transmembrane helix</keyword>
<reference evidence="3" key="1">
    <citation type="journal article" date="2020" name="Nature">
        <title>Giant virus diversity and host interactions through global metagenomics.</title>
        <authorList>
            <person name="Schulz F."/>
            <person name="Roux S."/>
            <person name="Paez-Espino D."/>
            <person name="Jungbluth S."/>
            <person name="Walsh D.A."/>
            <person name="Denef V.J."/>
            <person name="McMahon K.D."/>
            <person name="Konstantinidis K.T."/>
            <person name="Eloe-Fadrosh E.A."/>
            <person name="Kyrpides N.C."/>
            <person name="Woyke T."/>
        </authorList>
    </citation>
    <scope>NUCLEOTIDE SEQUENCE</scope>
    <source>
        <strain evidence="3">GVMAG-M-3300025880-75</strain>
    </source>
</reference>
<accession>A0A6C0JBQ6</accession>
<name>A0A6C0JBQ6_9ZZZZ</name>
<feature type="region of interest" description="Disordered" evidence="1">
    <location>
        <begin position="92"/>
        <end position="132"/>
    </location>
</feature>
<organism evidence="3">
    <name type="scientific">viral metagenome</name>
    <dbReference type="NCBI Taxonomy" id="1070528"/>
    <lineage>
        <taxon>unclassified sequences</taxon>
        <taxon>metagenomes</taxon>
        <taxon>organismal metagenomes</taxon>
    </lineage>
</organism>
<evidence type="ECO:0000256" key="1">
    <source>
        <dbReference type="SAM" id="MobiDB-lite"/>
    </source>
</evidence>
<dbReference type="EMBL" id="MN740355">
    <property type="protein sequence ID" value="QHU02251.1"/>
    <property type="molecule type" value="Genomic_DNA"/>
</dbReference>
<feature type="transmembrane region" description="Helical" evidence="2">
    <location>
        <begin position="6"/>
        <end position="23"/>
    </location>
</feature>
<sequence length="304" mass="34316">MAFQNLCPPALIYLIFSITQVVIDTMKGLYNTALVKVWVAFVFTILLNYLCQLGLGIISWFIVFIPFLLMTLVVAILLLMFGLDPSTGKIKITDPNKVTDKNDDHTHHKHDSTHDTGHGHHPPAARDDKEIKKKEQPVMKYYKSMKSGGGGGSSILENETPRQKTNRILSKSLLFYTETESDDPKKNNLSLDTKVDDTNNNLDTRKYQLFVDTVTSILSGMGESEIASDLQIKSNACINSAKKMDKISAKKSITECFNGLMTAIYNKFSPEKAESLKRNIRESICKDNEPDISCKKRLEDNWWN</sequence>
<feature type="transmembrane region" description="Helical" evidence="2">
    <location>
        <begin position="35"/>
        <end position="55"/>
    </location>
</feature>
<protein>
    <submittedName>
        <fullName evidence="3">Uncharacterized protein</fullName>
    </submittedName>
</protein>